<comment type="cofactor">
    <cofactor evidence="5">
        <name>Fe(2+)</name>
        <dbReference type="ChEBI" id="CHEBI:29033"/>
    </cofactor>
</comment>
<organism evidence="15 16">
    <name type="scientific">Lentibacillus halodurans</name>
    <dbReference type="NCBI Taxonomy" id="237679"/>
    <lineage>
        <taxon>Bacteria</taxon>
        <taxon>Bacillati</taxon>
        <taxon>Bacillota</taxon>
        <taxon>Bacilli</taxon>
        <taxon>Bacillales</taxon>
        <taxon>Bacillaceae</taxon>
        <taxon>Lentibacillus</taxon>
    </lineage>
</organism>
<dbReference type="HAMAP" id="MF_02227">
    <property type="entry name" value="RPE"/>
    <property type="match status" value="1"/>
</dbReference>
<feature type="binding site" evidence="10 13">
    <location>
        <position position="32"/>
    </location>
    <ligand>
        <name>a divalent metal cation</name>
        <dbReference type="ChEBI" id="CHEBI:60240"/>
    </ligand>
</feature>
<feature type="binding site" evidence="14">
    <location>
        <position position="176"/>
    </location>
    <ligand>
        <name>substrate</name>
    </ligand>
</feature>
<dbReference type="STRING" id="237679.SAMN04488072_109112"/>
<proteinExistence type="inferred from homology"/>
<evidence type="ECO:0000313" key="16">
    <source>
        <dbReference type="Proteomes" id="UP000198642"/>
    </source>
</evidence>
<dbReference type="NCBIfam" id="NF004076">
    <property type="entry name" value="PRK05581.1-4"/>
    <property type="match status" value="1"/>
</dbReference>
<feature type="binding site" evidence="10">
    <location>
        <begin position="174"/>
        <end position="176"/>
    </location>
    <ligand>
        <name>substrate</name>
    </ligand>
</feature>
<evidence type="ECO:0000256" key="14">
    <source>
        <dbReference type="PIRSR" id="PIRSR001461-3"/>
    </source>
</evidence>
<dbReference type="EC" id="5.1.3.1" evidence="7 10"/>
<feature type="binding site" evidence="10 13">
    <location>
        <position position="34"/>
    </location>
    <ligand>
        <name>a divalent metal cation</name>
        <dbReference type="ChEBI" id="CHEBI:60240"/>
    </ligand>
</feature>
<sequence length="220" mass="23932">MTKIAPSILSADFSRLGIEIQDVERGGADYIHVDVMDGHFVPNITIGPLIVESIRPHTELPLDVHLMIENPDHYIPAFAEAGASFITVHQETCPHLHRTIQLIKDNGAKAGVVINPATPAEMIRDILNEVDLVLLMTVNPGFGGQTFISEVVKKIEQVAEWREKRQLLFEIEVDGGINGDTAKLCTNAGADVLVAGSAVFKQADRKQAIREIVQAAGKAD</sequence>
<dbReference type="InterPro" id="IPR026019">
    <property type="entry name" value="Ribul_P_3_epim"/>
</dbReference>
<feature type="binding site" evidence="10 14">
    <location>
        <begin position="141"/>
        <end position="144"/>
    </location>
    <ligand>
        <name>substrate</name>
    </ligand>
</feature>
<dbReference type="Proteomes" id="UP000198642">
    <property type="component" value="Unassembled WGS sequence"/>
</dbReference>
<evidence type="ECO:0000256" key="6">
    <source>
        <dbReference type="ARBA" id="ARBA00009541"/>
    </source>
</evidence>
<dbReference type="PANTHER" id="PTHR11749">
    <property type="entry name" value="RIBULOSE-5-PHOSPHATE-3-EPIMERASE"/>
    <property type="match status" value="1"/>
</dbReference>
<dbReference type="InterPro" id="IPR000056">
    <property type="entry name" value="Ribul_P_3_epim-like"/>
</dbReference>
<dbReference type="PIRSF" id="PIRSF001461">
    <property type="entry name" value="RPE"/>
    <property type="match status" value="1"/>
</dbReference>
<dbReference type="FunFam" id="3.20.20.70:FF:000004">
    <property type="entry name" value="Ribulose-phosphate 3-epimerase"/>
    <property type="match status" value="1"/>
</dbReference>
<evidence type="ECO:0000256" key="1">
    <source>
        <dbReference type="ARBA" id="ARBA00001782"/>
    </source>
</evidence>
<evidence type="ECO:0000256" key="3">
    <source>
        <dbReference type="ARBA" id="ARBA00001941"/>
    </source>
</evidence>
<dbReference type="GO" id="GO:0006098">
    <property type="term" value="P:pentose-phosphate shunt"/>
    <property type="evidence" value="ECO:0007669"/>
    <property type="project" value="UniProtKB-UniRule"/>
</dbReference>
<dbReference type="GO" id="GO:0004750">
    <property type="term" value="F:D-ribulose-phosphate 3-epimerase activity"/>
    <property type="evidence" value="ECO:0007669"/>
    <property type="project" value="UniProtKB-UniRule"/>
</dbReference>
<evidence type="ECO:0000256" key="2">
    <source>
        <dbReference type="ARBA" id="ARBA00001936"/>
    </source>
</evidence>
<comment type="cofactor">
    <cofactor evidence="2">
        <name>Mn(2+)</name>
        <dbReference type="ChEBI" id="CHEBI:29035"/>
    </cofactor>
</comment>
<comment type="function">
    <text evidence="10">Catalyzes the reversible epimerization of D-ribulose 5-phosphate to D-xylulose 5-phosphate.</text>
</comment>
<comment type="cofactor">
    <cofactor evidence="3">
        <name>Co(2+)</name>
        <dbReference type="ChEBI" id="CHEBI:48828"/>
    </cofactor>
</comment>
<evidence type="ECO:0000256" key="10">
    <source>
        <dbReference type="HAMAP-Rule" id="MF_02227"/>
    </source>
</evidence>
<evidence type="ECO:0000313" key="15">
    <source>
        <dbReference type="EMBL" id="SFB19701.1"/>
    </source>
</evidence>
<keyword evidence="10 11" id="KW-0119">Carbohydrate metabolism</keyword>
<dbReference type="PROSITE" id="PS01086">
    <property type="entry name" value="RIBUL_P_3_EPIMER_2"/>
    <property type="match status" value="1"/>
</dbReference>
<feature type="binding site" evidence="10 13">
    <location>
        <position position="65"/>
    </location>
    <ligand>
        <name>a divalent metal cation</name>
        <dbReference type="ChEBI" id="CHEBI:60240"/>
    </ligand>
</feature>
<dbReference type="InterPro" id="IPR013785">
    <property type="entry name" value="Aldolase_TIM"/>
</dbReference>
<dbReference type="EMBL" id="FOJW01000009">
    <property type="protein sequence ID" value="SFB19701.1"/>
    <property type="molecule type" value="Genomic_DNA"/>
</dbReference>
<evidence type="ECO:0000256" key="12">
    <source>
        <dbReference type="PIRSR" id="PIRSR001461-1"/>
    </source>
</evidence>
<feature type="binding site" evidence="10 14">
    <location>
        <begin position="196"/>
        <end position="197"/>
    </location>
    <ligand>
        <name>substrate</name>
    </ligand>
</feature>
<dbReference type="GO" id="GO:0019323">
    <property type="term" value="P:pentose catabolic process"/>
    <property type="evidence" value="ECO:0007669"/>
    <property type="project" value="UniProtKB-UniRule"/>
</dbReference>
<keyword evidence="9 10" id="KW-0413">Isomerase</keyword>
<comment type="pathway">
    <text evidence="10">Carbohydrate degradation.</text>
</comment>
<gene>
    <name evidence="10" type="primary">rpe</name>
    <name evidence="15" type="ORF">SAMN04488072_109112</name>
</gene>
<dbReference type="Pfam" id="PF00834">
    <property type="entry name" value="Ribul_P_3_epim"/>
    <property type="match status" value="1"/>
</dbReference>
<keyword evidence="16" id="KW-1185">Reference proteome</keyword>
<keyword evidence="13" id="KW-0862">Zinc</keyword>
<evidence type="ECO:0000256" key="11">
    <source>
        <dbReference type="PIRNR" id="PIRNR001461"/>
    </source>
</evidence>
<dbReference type="PROSITE" id="PS01085">
    <property type="entry name" value="RIBUL_P_3_EPIMER_1"/>
    <property type="match status" value="1"/>
</dbReference>
<reference evidence="15 16" key="1">
    <citation type="submission" date="2016-10" db="EMBL/GenBank/DDBJ databases">
        <authorList>
            <person name="de Groot N.N."/>
        </authorList>
    </citation>
    <scope>NUCLEOTIDE SEQUENCE [LARGE SCALE GENOMIC DNA]</scope>
    <source>
        <strain evidence="15 16">CGMCC 1.3702</strain>
    </source>
</reference>
<comment type="cofactor">
    <cofactor evidence="4">
        <name>Zn(2+)</name>
        <dbReference type="ChEBI" id="CHEBI:29105"/>
    </cofactor>
</comment>
<feature type="active site" description="Proton acceptor" evidence="10 12">
    <location>
        <position position="34"/>
    </location>
</feature>
<dbReference type="AlphaFoldDB" id="A0A1I0Z2B7"/>
<feature type="active site" description="Proton donor" evidence="10 12">
    <location>
        <position position="174"/>
    </location>
</feature>
<dbReference type="OrthoDB" id="1645589at2"/>
<keyword evidence="8 10" id="KW-0479">Metal-binding</keyword>
<dbReference type="GO" id="GO:0046872">
    <property type="term" value="F:metal ion binding"/>
    <property type="evidence" value="ECO:0007669"/>
    <property type="project" value="UniProtKB-UniRule"/>
</dbReference>
<evidence type="ECO:0000256" key="9">
    <source>
        <dbReference type="ARBA" id="ARBA00023235"/>
    </source>
</evidence>
<protein>
    <recommendedName>
        <fullName evidence="7 10">Ribulose-phosphate 3-epimerase</fullName>
        <ecNumber evidence="7 10">5.1.3.1</ecNumber>
    </recommendedName>
</protein>
<name>A0A1I0Z2B7_9BACI</name>
<accession>A0A1I0Z2B7</accession>
<comment type="catalytic activity">
    <reaction evidence="1 10 11">
        <text>D-ribulose 5-phosphate = D-xylulose 5-phosphate</text>
        <dbReference type="Rhea" id="RHEA:13677"/>
        <dbReference type="ChEBI" id="CHEBI:57737"/>
        <dbReference type="ChEBI" id="CHEBI:58121"/>
        <dbReference type="EC" id="5.1.3.1"/>
    </reaction>
</comment>
<dbReference type="InterPro" id="IPR011060">
    <property type="entry name" value="RibuloseP-bd_barrel"/>
</dbReference>
<evidence type="ECO:0000256" key="13">
    <source>
        <dbReference type="PIRSR" id="PIRSR001461-2"/>
    </source>
</evidence>
<evidence type="ECO:0000256" key="8">
    <source>
        <dbReference type="ARBA" id="ARBA00022723"/>
    </source>
</evidence>
<evidence type="ECO:0000256" key="7">
    <source>
        <dbReference type="ARBA" id="ARBA00013188"/>
    </source>
</evidence>
<dbReference type="Gene3D" id="3.20.20.70">
    <property type="entry name" value="Aldolase class I"/>
    <property type="match status" value="1"/>
</dbReference>
<dbReference type="NCBIfam" id="TIGR01163">
    <property type="entry name" value="rpe"/>
    <property type="match status" value="1"/>
</dbReference>
<keyword evidence="13" id="KW-0464">Manganese</keyword>
<evidence type="ECO:0000256" key="4">
    <source>
        <dbReference type="ARBA" id="ARBA00001947"/>
    </source>
</evidence>
<feature type="binding site" evidence="10 13">
    <location>
        <position position="174"/>
    </location>
    <ligand>
        <name>a divalent metal cation</name>
        <dbReference type="ChEBI" id="CHEBI:60240"/>
    </ligand>
</feature>
<dbReference type="CDD" id="cd00429">
    <property type="entry name" value="RPE"/>
    <property type="match status" value="1"/>
</dbReference>
<feature type="binding site" evidence="10 14">
    <location>
        <position position="65"/>
    </location>
    <ligand>
        <name>substrate</name>
    </ligand>
</feature>
<dbReference type="SUPFAM" id="SSF51366">
    <property type="entry name" value="Ribulose-phoshate binding barrel"/>
    <property type="match status" value="1"/>
</dbReference>
<feature type="binding site" evidence="10 14">
    <location>
        <position position="7"/>
    </location>
    <ligand>
        <name>substrate</name>
    </ligand>
</feature>
<comment type="cofactor">
    <cofactor evidence="10 13">
        <name>a divalent metal cation</name>
        <dbReference type="ChEBI" id="CHEBI:60240"/>
    </cofactor>
    <text evidence="10 13">Binds 1 divalent metal cation per subunit.</text>
</comment>
<dbReference type="RefSeq" id="WP_090238416.1">
    <property type="nucleotide sequence ID" value="NZ_FOJW01000009.1"/>
</dbReference>
<evidence type="ECO:0000256" key="5">
    <source>
        <dbReference type="ARBA" id="ARBA00001954"/>
    </source>
</evidence>
<comment type="similarity">
    <text evidence="6 10 11">Belongs to the ribulose-phosphate 3-epimerase family.</text>
</comment>
<keyword evidence="13" id="KW-0170">Cobalt</keyword>
<dbReference type="GO" id="GO:0005737">
    <property type="term" value="C:cytoplasm"/>
    <property type="evidence" value="ECO:0007669"/>
    <property type="project" value="UniProtKB-ARBA"/>
</dbReference>